<evidence type="ECO:0000313" key="1">
    <source>
        <dbReference type="EMBL" id="EAX88943.1"/>
    </source>
</evidence>
<dbReference type="AlphaFoldDB" id="A2G1M3"/>
<keyword evidence="2" id="KW-1185">Reference proteome</keyword>
<accession>A2G1M3</accession>
<dbReference type="EMBL" id="DS114250">
    <property type="protein sequence ID" value="EAX88943.1"/>
    <property type="molecule type" value="Genomic_DNA"/>
</dbReference>
<gene>
    <name evidence="1" type="ORF">TVAG_375910</name>
</gene>
<name>A2G1M3_TRIV3</name>
<dbReference type="KEGG" id="tva:4746605"/>
<dbReference type="InParanoid" id="A2G1M3"/>
<dbReference type="RefSeq" id="XP_001301873.1">
    <property type="nucleotide sequence ID" value="XM_001301872.1"/>
</dbReference>
<protein>
    <submittedName>
        <fullName evidence="1">Uncharacterized protein</fullName>
    </submittedName>
</protein>
<evidence type="ECO:0000313" key="2">
    <source>
        <dbReference type="Proteomes" id="UP000001542"/>
    </source>
</evidence>
<dbReference type="VEuPathDB" id="TrichDB:TVAG_375910"/>
<reference evidence="1" key="1">
    <citation type="submission" date="2006-10" db="EMBL/GenBank/DDBJ databases">
        <authorList>
            <person name="Amadeo P."/>
            <person name="Zhao Q."/>
            <person name="Wortman J."/>
            <person name="Fraser-Liggett C."/>
            <person name="Carlton J."/>
        </authorList>
    </citation>
    <scope>NUCLEOTIDE SEQUENCE</scope>
    <source>
        <strain evidence="1">G3</strain>
    </source>
</reference>
<proteinExistence type="predicted"/>
<organism evidence="1 2">
    <name type="scientific">Trichomonas vaginalis (strain ATCC PRA-98 / G3)</name>
    <dbReference type="NCBI Taxonomy" id="412133"/>
    <lineage>
        <taxon>Eukaryota</taxon>
        <taxon>Metamonada</taxon>
        <taxon>Parabasalia</taxon>
        <taxon>Trichomonadida</taxon>
        <taxon>Trichomonadidae</taxon>
        <taxon>Trichomonas</taxon>
    </lineage>
</organism>
<dbReference type="VEuPathDB" id="TrichDB:TVAGG3_0417430"/>
<reference evidence="1" key="2">
    <citation type="journal article" date="2007" name="Science">
        <title>Draft genome sequence of the sexually transmitted pathogen Trichomonas vaginalis.</title>
        <authorList>
            <person name="Carlton J.M."/>
            <person name="Hirt R.P."/>
            <person name="Silva J.C."/>
            <person name="Delcher A.L."/>
            <person name="Schatz M."/>
            <person name="Zhao Q."/>
            <person name="Wortman J.R."/>
            <person name="Bidwell S.L."/>
            <person name="Alsmark U.C.M."/>
            <person name="Besteiro S."/>
            <person name="Sicheritz-Ponten T."/>
            <person name="Noel C.J."/>
            <person name="Dacks J.B."/>
            <person name="Foster P.G."/>
            <person name="Simillion C."/>
            <person name="Van de Peer Y."/>
            <person name="Miranda-Saavedra D."/>
            <person name="Barton G.J."/>
            <person name="Westrop G.D."/>
            <person name="Mueller S."/>
            <person name="Dessi D."/>
            <person name="Fiori P.L."/>
            <person name="Ren Q."/>
            <person name="Paulsen I."/>
            <person name="Zhang H."/>
            <person name="Bastida-Corcuera F.D."/>
            <person name="Simoes-Barbosa A."/>
            <person name="Brown M.T."/>
            <person name="Hayes R.D."/>
            <person name="Mukherjee M."/>
            <person name="Okumura C.Y."/>
            <person name="Schneider R."/>
            <person name="Smith A.J."/>
            <person name="Vanacova S."/>
            <person name="Villalvazo M."/>
            <person name="Haas B.J."/>
            <person name="Pertea M."/>
            <person name="Feldblyum T.V."/>
            <person name="Utterback T.R."/>
            <person name="Shu C.L."/>
            <person name="Osoegawa K."/>
            <person name="de Jong P.J."/>
            <person name="Hrdy I."/>
            <person name="Horvathova L."/>
            <person name="Zubacova Z."/>
            <person name="Dolezal P."/>
            <person name="Malik S.B."/>
            <person name="Logsdon J.M. Jr."/>
            <person name="Henze K."/>
            <person name="Gupta A."/>
            <person name="Wang C.C."/>
            <person name="Dunne R.L."/>
            <person name="Upcroft J.A."/>
            <person name="Upcroft P."/>
            <person name="White O."/>
            <person name="Salzberg S.L."/>
            <person name="Tang P."/>
            <person name="Chiu C.-H."/>
            <person name="Lee Y.-S."/>
            <person name="Embley T.M."/>
            <person name="Coombs G.H."/>
            <person name="Mottram J.C."/>
            <person name="Tachezy J."/>
            <person name="Fraser-Liggett C.M."/>
            <person name="Johnson P.J."/>
        </authorList>
    </citation>
    <scope>NUCLEOTIDE SEQUENCE [LARGE SCALE GENOMIC DNA]</scope>
    <source>
        <strain evidence="1">G3</strain>
    </source>
</reference>
<sequence length="204" mass="23878">MQGRPYTEQVASPNLPKNLSLFRIFLPEEVANHFREQARNPSQIAKEMFDKYLVASTGYRYCIMKTLFVTYRQLNYVINHHNEEEMKMINDFNQAIALVVTKHMTVIENNGVTFTYVTDLCDVKIVEGWMGMFDIVGADYSHFRTGKLKKIGDTLFKLYFLLNMEIQRGKYPDTGLQIPSPEEYHDFMGAEKFLKKEDLDNLDY</sequence>
<dbReference type="Proteomes" id="UP000001542">
    <property type="component" value="Unassembled WGS sequence"/>
</dbReference>